<dbReference type="GO" id="GO:0003677">
    <property type="term" value="F:DNA binding"/>
    <property type="evidence" value="ECO:0007669"/>
    <property type="project" value="UniProtKB-KW"/>
</dbReference>
<dbReference type="EMBL" id="CP054257">
    <property type="protein sequence ID" value="QTQ11970.1"/>
    <property type="molecule type" value="Genomic_DNA"/>
</dbReference>
<proteinExistence type="predicted"/>
<evidence type="ECO:0000256" key="2">
    <source>
        <dbReference type="ARBA" id="ARBA00023125"/>
    </source>
</evidence>
<dbReference type="AlphaFoldDB" id="A0A975ICJ5"/>
<dbReference type="CDD" id="cd07377">
    <property type="entry name" value="WHTH_GntR"/>
    <property type="match status" value="1"/>
</dbReference>
<dbReference type="Gene3D" id="1.20.120.530">
    <property type="entry name" value="GntR ligand-binding domain-like"/>
    <property type="match status" value="1"/>
</dbReference>
<dbReference type="RefSeq" id="WP_210116684.1">
    <property type="nucleotide sequence ID" value="NZ_CP054257.1"/>
</dbReference>
<evidence type="ECO:0000256" key="3">
    <source>
        <dbReference type="ARBA" id="ARBA00023163"/>
    </source>
</evidence>
<dbReference type="InterPro" id="IPR011711">
    <property type="entry name" value="GntR_C"/>
</dbReference>
<sequence>MSLSATIGEKLHDIIREDILSGRYAPNERLFFDKIAEENHVSMTPIKEAFLKLESENLVVTIPRRGTFVKKLSANEIKEYYQIRLAMENLAVELILKNGFSEDFEKKMLATCDSLESHSKSKNAKECVKDDIKFHSLLIEASNNKKLFHLIKTIPLTNLFNFSDDMSNYMINSPSYICEHRKIIKLLKQKKSEEIKEILTKHISFTK</sequence>
<dbReference type="SUPFAM" id="SSF48008">
    <property type="entry name" value="GntR ligand-binding domain-like"/>
    <property type="match status" value="1"/>
</dbReference>
<dbReference type="InterPro" id="IPR008920">
    <property type="entry name" value="TF_FadR/GntR_C"/>
</dbReference>
<dbReference type="Pfam" id="PF00392">
    <property type="entry name" value="GntR"/>
    <property type="match status" value="1"/>
</dbReference>
<dbReference type="SMART" id="SM00895">
    <property type="entry name" value="FCD"/>
    <property type="match status" value="1"/>
</dbReference>
<name>A0A975ICJ5_9SPIR</name>
<dbReference type="GO" id="GO:0003700">
    <property type="term" value="F:DNA-binding transcription factor activity"/>
    <property type="evidence" value="ECO:0007669"/>
    <property type="project" value="InterPro"/>
</dbReference>
<keyword evidence="3" id="KW-0804">Transcription</keyword>
<keyword evidence="1" id="KW-0805">Transcription regulation</keyword>
<dbReference type="PANTHER" id="PTHR43537">
    <property type="entry name" value="TRANSCRIPTIONAL REGULATOR, GNTR FAMILY"/>
    <property type="match status" value="1"/>
</dbReference>
<dbReference type="InterPro" id="IPR036390">
    <property type="entry name" value="WH_DNA-bd_sf"/>
</dbReference>
<reference evidence="5" key="1">
    <citation type="submission" date="2020-05" db="EMBL/GenBank/DDBJ databases">
        <authorList>
            <person name="Zeng H."/>
            <person name="Chan Y.K."/>
            <person name="Watt R.M."/>
        </authorList>
    </citation>
    <scope>NUCLEOTIDE SEQUENCE</scope>
    <source>
        <strain evidence="5">ATCC 700773</strain>
    </source>
</reference>
<evidence type="ECO:0000313" key="5">
    <source>
        <dbReference type="EMBL" id="QTQ11970.1"/>
    </source>
</evidence>
<dbReference type="InterPro" id="IPR000524">
    <property type="entry name" value="Tscrpt_reg_HTH_GntR"/>
</dbReference>
<accession>A0A975ICJ5</accession>
<evidence type="ECO:0000313" key="6">
    <source>
        <dbReference type="Proteomes" id="UP000671995"/>
    </source>
</evidence>
<dbReference type="Gene3D" id="1.10.10.10">
    <property type="entry name" value="Winged helix-like DNA-binding domain superfamily/Winged helix DNA-binding domain"/>
    <property type="match status" value="1"/>
</dbReference>
<dbReference type="SUPFAM" id="SSF46785">
    <property type="entry name" value="Winged helix' DNA-binding domain"/>
    <property type="match status" value="1"/>
</dbReference>
<protein>
    <submittedName>
        <fullName evidence="5">GntR family transcriptional regulator</fullName>
    </submittedName>
</protein>
<dbReference type="Proteomes" id="UP000671995">
    <property type="component" value="Chromosome"/>
</dbReference>
<dbReference type="InterPro" id="IPR036388">
    <property type="entry name" value="WH-like_DNA-bd_sf"/>
</dbReference>
<dbReference type="PANTHER" id="PTHR43537:SF24">
    <property type="entry name" value="GLUCONATE OPERON TRANSCRIPTIONAL REPRESSOR"/>
    <property type="match status" value="1"/>
</dbReference>
<dbReference type="PROSITE" id="PS50949">
    <property type="entry name" value="HTH_GNTR"/>
    <property type="match status" value="1"/>
</dbReference>
<keyword evidence="2" id="KW-0238">DNA-binding</keyword>
<reference evidence="5" key="2">
    <citation type="journal article" date="2021" name="Microbiol. Resour. Announc.">
        <title>Complete Genome Sequences of Three Human Oral Treponema parvum Isolates.</title>
        <authorList>
            <person name="Zeng H."/>
            <person name="Watt R.M."/>
        </authorList>
    </citation>
    <scope>NUCLEOTIDE SEQUENCE</scope>
    <source>
        <strain evidence="5">ATCC 700773</strain>
    </source>
</reference>
<dbReference type="SMART" id="SM00345">
    <property type="entry name" value="HTH_GNTR"/>
    <property type="match status" value="1"/>
</dbReference>
<dbReference type="Pfam" id="PF07729">
    <property type="entry name" value="FCD"/>
    <property type="match status" value="1"/>
</dbReference>
<feature type="domain" description="HTH gntR-type" evidence="4">
    <location>
        <begin position="5"/>
        <end position="72"/>
    </location>
</feature>
<evidence type="ECO:0000259" key="4">
    <source>
        <dbReference type="PROSITE" id="PS50949"/>
    </source>
</evidence>
<evidence type="ECO:0000256" key="1">
    <source>
        <dbReference type="ARBA" id="ARBA00023015"/>
    </source>
</evidence>
<organism evidence="5 6">
    <name type="scientific">Treponema parvum</name>
    <dbReference type="NCBI Taxonomy" id="138851"/>
    <lineage>
        <taxon>Bacteria</taxon>
        <taxon>Pseudomonadati</taxon>
        <taxon>Spirochaetota</taxon>
        <taxon>Spirochaetia</taxon>
        <taxon>Spirochaetales</taxon>
        <taxon>Treponemataceae</taxon>
        <taxon>Treponema</taxon>
    </lineage>
</organism>
<gene>
    <name evidence="5" type="ORF">HRI96_07055</name>
</gene>